<proteinExistence type="predicted"/>
<keyword evidence="2" id="KW-1185">Reference proteome</keyword>
<dbReference type="Proteomes" id="UP000735302">
    <property type="component" value="Unassembled WGS sequence"/>
</dbReference>
<dbReference type="EMBL" id="BLXT01005577">
    <property type="protein sequence ID" value="GFO24042.1"/>
    <property type="molecule type" value="Genomic_DNA"/>
</dbReference>
<gene>
    <name evidence="1" type="ORF">PoB_005054700</name>
</gene>
<reference evidence="1 2" key="1">
    <citation type="journal article" date="2021" name="Elife">
        <title>Chloroplast acquisition without the gene transfer in kleptoplastic sea slugs, Plakobranchus ocellatus.</title>
        <authorList>
            <person name="Maeda T."/>
            <person name="Takahashi S."/>
            <person name="Yoshida T."/>
            <person name="Shimamura S."/>
            <person name="Takaki Y."/>
            <person name="Nagai Y."/>
            <person name="Toyoda A."/>
            <person name="Suzuki Y."/>
            <person name="Arimoto A."/>
            <person name="Ishii H."/>
            <person name="Satoh N."/>
            <person name="Nishiyama T."/>
            <person name="Hasebe M."/>
            <person name="Maruyama T."/>
            <person name="Minagawa J."/>
            <person name="Obokata J."/>
            <person name="Shigenobu S."/>
        </authorList>
    </citation>
    <scope>NUCLEOTIDE SEQUENCE [LARGE SCALE GENOMIC DNA]</scope>
</reference>
<organism evidence="1 2">
    <name type="scientific">Plakobranchus ocellatus</name>
    <dbReference type="NCBI Taxonomy" id="259542"/>
    <lineage>
        <taxon>Eukaryota</taxon>
        <taxon>Metazoa</taxon>
        <taxon>Spiralia</taxon>
        <taxon>Lophotrochozoa</taxon>
        <taxon>Mollusca</taxon>
        <taxon>Gastropoda</taxon>
        <taxon>Heterobranchia</taxon>
        <taxon>Euthyneura</taxon>
        <taxon>Panpulmonata</taxon>
        <taxon>Sacoglossa</taxon>
        <taxon>Placobranchoidea</taxon>
        <taxon>Plakobranchidae</taxon>
        <taxon>Plakobranchus</taxon>
    </lineage>
</organism>
<evidence type="ECO:0000313" key="2">
    <source>
        <dbReference type="Proteomes" id="UP000735302"/>
    </source>
</evidence>
<evidence type="ECO:0000313" key="1">
    <source>
        <dbReference type="EMBL" id="GFO24042.1"/>
    </source>
</evidence>
<name>A0AAV4BXI8_9GAST</name>
<comment type="caution">
    <text evidence="1">The sequence shown here is derived from an EMBL/GenBank/DDBJ whole genome shotgun (WGS) entry which is preliminary data.</text>
</comment>
<protein>
    <submittedName>
        <fullName evidence="1">Uncharacterized protein</fullName>
    </submittedName>
</protein>
<dbReference type="AlphaFoldDB" id="A0AAV4BXI8"/>
<sequence>MQRIRRNVQTDRSPSRRDLAAHFFKIPCGFSGNSTVATLVAPCYTGTLVAPSLALISQGLTCQCGKPPAKLQIVGCAARNSHLTSRVRRMVNKMLSL</sequence>
<accession>A0AAV4BXI8</accession>